<dbReference type="PANTHER" id="PTHR10858">
    <property type="entry name" value="DEOXYRIBONUCLEASE II"/>
    <property type="match status" value="1"/>
</dbReference>
<proteinExistence type="inferred from homology"/>
<reference evidence="4" key="1">
    <citation type="journal article" date="2014" name="Nat. Genet.">
        <title>Genome and transcriptome of the porcine whipworm Trichuris suis.</title>
        <authorList>
            <person name="Jex A.R."/>
            <person name="Nejsum P."/>
            <person name="Schwarz E.M."/>
            <person name="Hu L."/>
            <person name="Young N.D."/>
            <person name="Hall R.S."/>
            <person name="Korhonen P.K."/>
            <person name="Liao S."/>
            <person name="Thamsborg S."/>
            <person name="Xia J."/>
            <person name="Xu P."/>
            <person name="Wang S."/>
            <person name="Scheerlinck J.P."/>
            <person name="Hofmann A."/>
            <person name="Sternberg P.W."/>
            <person name="Wang J."/>
            <person name="Gasser R.B."/>
        </authorList>
    </citation>
    <scope>NUCLEOTIDE SEQUENCE [LARGE SCALE GENOMIC DNA]</scope>
    <source>
        <strain evidence="4">DCEP-RM93F</strain>
    </source>
</reference>
<organism evidence="4">
    <name type="scientific">Trichuris suis</name>
    <name type="common">pig whipworm</name>
    <dbReference type="NCBI Taxonomy" id="68888"/>
    <lineage>
        <taxon>Eukaryota</taxon>
        <taxon>Metazoa</taxon>
        <taxon>Ecdysozoa</taxon>
        <taxon>Nematoda</taxon>
        <taxon>Enoplea</taxon>
        <taxon>Dorylaimia</taxon>
        <taxon>Trichinellida</taxon>
        <taxon>Trichuridae</taxon>
        <taxon>Trichuris</taxon>
    </lineage>
</organism>
<evidence type="ECO:0000313" key="4">
    <source>
        <dbReference type="EMBL" id="KFD70900.1"/>
    </source>
</evidence>
<dbReference type="EMBL" id="KL367485">
    <property type="protein sequence ID" value="KFD70900.1"/>
    <property type="molecule type" value="Genomic_DNA"/>
</dbReference>
<evidence type="ECO:0000256" key="3">
    <source>
        <dbReference type="SAM" id="SignalP"/>
    </source>
</evidence>
<comment type="similarity">
    <text evidence="1">Belongs to the DNase II family.</text>
</comment>
<dbReference type="PANTHER" id="PTHR10858:SF23">
    <property type="entry name" value="DEOXYRIBONUCLEASE II"/>
    <property type="match status" value="1"/>
</dbReference>
<sequence>MELRLIILFFLVRKAEQVDLVCNFRGQDAAAAAASPTDWAILYKKASSQEAYLHDSRSALAAWEDDLVDLTKPDISVGQMIETVRADLANHNVIAYSNFPPHARETIQRVGLQRWQWMAVNSHREQVAKLLLKCLRASSLRYGSTPSDLMDYQDPFIYHVSMMSGDNSLDKIASLKKLIEPSQPRVTPYAKNEEFKSADQTKPLKFRIISKLNAARQDIYSSYLPIVLKRNLLVWSEDKSARLLASSCTSKYKVENVNPKEIILESSTRATIQRKDDTSSWAISKGSNLRRARTLVPVSSALKIKTSTMFSKKSLTKQDFKVANEQLTAPAVKQVNACTLRCNVTIIKAEQVDLVCNFRGQDAAAAAASPTDWAILYKKASSQEAYLHDSRSALAAWEDDLVDLTKPDISVGQMIETVRADLANHNVIAYSNFPPHARETIQRVGLQRWQWMAVNSHREQVAKLLLKCLRASSLRYGSTPSDLMDYQDPFIYHVSMMSGDNSLDKIASLKKLIEPSQPRVTPYAKNEEFKSADQTKPLKFRIISKLNAARQDIYSSYLPIVLKRNLLVWSEDKSARLLASSCTSKYKVENVNPKEIILESSTRATIQRKDDTSSWAISKGSNLFCVSNADRTEASKNVGAGVLCLENQNVHDVFKKIANKAGLQSCK</sequence>
<feature type="signal peptide" evidence="3">
    <location>
        <begin position="1"/>
        <end position="17"/>
    </location>
</feature>
<protein>
    <submittedName>
        <fullName evidence="4">Uncharacterized protein</fullName>
    </submittedName>
</protein>
<keyword evidence="3" id="KW-0732">Signal</keyword>
<dbReference type="GO" id="GO:0004531">
    <property type="term" value="F:deoxyribonuclease II activity"/>
    <property type="evidence" value="ECO:0007669"/>
    <property type="project" value="InterPro"/>
</dbReference>
<dbReference type="GO" id="GO:0006309">
    <property type="term" value="P:apoptotic DNA fragmentation"/>
    <property type="evidence" value="ECO:0007669"/>
    <property type="project" value="TreeGrafter"/>
</dbReference>
<name>A0A085NN54_9BILA</name>
<feature type="chain" id="PRO_5001796025" evidence="3">
    <location>
        <begin position="18"/>
        <end position="667"/>
    </location>
</feature>
<dbReference type="AlphaFoldDB" id="A0A085NN54"/>
<accession>A0A085NN54</accession>
<dbReference type="Proteomes" id="UP000030758">
    <property type="component" value="Unassembled WGS sequence"/>
</dbReference>
<dbReference type="InterPro" id="IPR004947">
    <property type="entry name" value="DNase_II"/>
</dbReference>
<dbReference type="Pfam" id="PF03265">
    <property type="entry name" value="DNase_II"/>
    <property type="match status" value="2"/>
</dbReference>
<gene>
    <name evidence="4" type="ORF">M514_17022</name>
</gene>
<evidence type="ECO:0000256" key="2">
    <source>
        <dbReference type="ARBA" id="ARBA00022801"/>
    </source>
</evidence>
<keyword evidence="2" id="KW-0378">Hydrolase</keyword>
<evidence type="ECO:0000256" key="1">
    <source>
        <dbReference type="ARBA" id="ARBA00007527"/>
    </source>
</evidence>